<accession>A0A2M4DG49</accession>
<evidence type="ECO:0000256" key="1">
    <source>
        <dbReference type="SAM" id="SignalP"/>
    </source>
</evidence>
<protein>
    <submittedName>
        <fullName evidence="2">Putative secreted protein</fullName>
    </submittedName>
</protein>
<feature type="signal peptide" evidence="1">
    <location>
        <begin position="1"/>
        <end position="20"/>
    </location>
</feature>
<proteinExistence type="predicted"/>
<reference evidence="2" key="1">
    <citation type="submission" date="2018-01" db="EMBL/GenBank/DDBJ databases">
        <title>An insight into the sialome of Amazonian anophelines.</title>
        <authorList>
            <person name="Ribeiro J.M."/>
            <person name="Scarpassa V."/>
            <person name="Calvo E."/>
        </authorList>
    </citation>
    <scope>NUCLEOTIDE SEQUENCE</scope>
</reference>
<dbReference type="AlphaFoldDB" id="A0A2M4DG49"/>
<feature type="chain" id="PRO_5014604407" evidence="1">
    <location>
        <begin position="21"/>
        <end position="106"/>
    </location>
</feature>
<dbReference type="EMBL" id="GGFL01012376">
    <property type="protein sequence ID" value="MBW76554.1"/>
    <property type="molecule type" value="Transcribed_RNA"/>
</dbReference>
<sequence length="106" mass="12281">MAWWLLLLLLLWLQPQGHHCANDVHSVYVCCKGVCPVQEDMSLSRSLSPFLLDVYSIKLSPTHQDRSTEWVPAGVRNHQPCTCLTGWLVGWHMQMLPKLARELRFR</sequence>
<organism evidence="2">
    <name type="scientific">Anopheles darlingi</name>
    <name type="common">Mosquito</name>
    <dbReference type="NCBI Taxonomy" id="43151"/>
    <lineage>
        <taxon>Eukaryota</taxon>
        <taxon>Metazoa</taxon>
        <taxon>Ecdysozoa</taxon>
        <taxon>Arthropoda</taxon>
        <taxon>Hexapoda</taxon>
        <taxon>Insecta</taxon>
        <taxon>Pterygota</taxon>
        <taxon>Neoptera</taxon>
        <taxon>Endopterygota</taxon>
        <taxon>Diptera</taxon>
        <taxon>Nematocera</taxon>
        <taxon>Culicoidea</taxon>
        <taxon>Culicidae</taxon>
        <taxon>Anophelinae</taxon>
        <taxon>Anopheles</taxon>
    </lineage>
</organism>
<evidence type="ECO:0000313" key="2">
    <source>
        <dbReference type="EMBL" id="MBW76554.1"/>
    </source>
</evidence>
<name>A0A2M4DG49_ANODA</name>
<keyword evidence="1" id="KW-0732">Signal</keyword>